<dbReference type="SUPFAM" id="SSF55120">
    <property type="entry name" value="Pseudouridine synthase"/>
    <property type="match status" value="1"/>
</dbReference>
<comment type="caution">
    <text evidence="2">The sequence shown here is derived from an EMBL/GenBank/DDBJ whole genome shotgun (WGS) entry which is preliminary data.</text>
</comment>
<dbReference type="CDD" id="cd02869">
    <property type="entry name" value="PseudoU_synth_RluA_like"/>
    <property type="match status" value="1"/>
</dbReference>
<name>A0A0F9R080_9ZZZZ</name>
<accession>A0A0F9R080</accession>
<dbReference type="Pfam" id="PF00849">
    <property type="entry name" value="PseudoU_synth_2"/>
    <property type="match status" value="1"/>
</dbReference>
<evidence type="ECO:0000313" key="2">
    <source>
        <dbReference type="EMBL" id="KKN50010.1"/>
    </source>
</evidence>
<organism evidence="2">
    <name type="scientific">marine sediment metagenome</name>
    <dbReference type="NCBI Taxonomy" id="412755"/>
    <lineage>
        <taxon>unclassified sequences</taxon>
        <taxon>metagenomes</taxon>
        <taxon>ecological metagenomes</taxon>
    </lineage>
</organism>
<dbReference type="GO" id="GO:0009982">
    <property type="term" value="F:pseudouridine synthase activity"/>
    <property type="evidence" value="ECO:0007669"/>
    <property type="project" value="InterPro"/>
</dbReference>
<feature type="domain" description="Pseudouridine synthase RsuA/RluA-like" evidence="1">
    <location>
        <begin position="371"/>
        <end position="518"/>
    </location>
</feature>
<reference evidence="2" key="1">
    <citation type="journal article" date="2015" name="Nature">
        <title>Complex archaea that bridge the gap between prokaryotes and eukaryotes.</title>
        <authorList>
            <person name="Spang A."/>
            <person name="Saw J.H."/>
            <person name="Jorgensen S.L."/>
            <person name="Zaremba-Niedzwiedzka K."/>
            <person name="Martijn J."/>
            <person name="Lind A.E."/>
            <person name="van Eijk R."/>
            <person name="Schleper C."/>
            <person name="Guy L."/>
            <person name="Ettema T.J."/>
        </authorList>
    </citation>
    <scope>NUCLEOTIDE SEQUENCE</scope>
</reference>
<protein>
    <recommendedName>
        <fullName evidence="1">Pseudouridine synthase RsuA/RluA-like domain-containing protein</fullName>
    </recommendedName>
</protein>
<gene>
    <name evidence="2" type="ORF">LCGC14_0636930</name>
</gene>
<dbReference type="InterPro" id="IPR020103">
    <property type="entry name" value="PsdUridine_synth_cat_dom_sf"/>
</dbReference>
<dbReference type="InterPro" id="IPR006145">
    <property type="entry name" value="PsdUridine_synth_RsuA/RluA"/>
</dbReference>
<dbReference type="PANTHER" id="PTHR21600">
    <property type="entry name" value="MITOCHONDRIAL RNA PSEUDOURIDINE SYNTHASE"/>
    <property type="match status" value="1"/>
</dbReference>
<dbReference type="EMBL" id="LAZR01001139">
    <property type="protein sequence ID" value="KKN50010.1"/>
    <property type="molecule type" value="Genomic_DNA"/>
</dbReference>
<sequence>MLAIEVVLQENHFTPFKESIASQALPERFTFPFYYQPHPLCLIAAKELQAYIATQTQWQHNFGLTGDLDTAIGKMFGVLLVQNKQGEIGYLAAFSGKLAEQNHLPHFVPPVFDMLAEDSFFLAGRADINLMNDQIKKLEANPQLALYEQALKSEKAAASISIETHRQLMIENRKTRKTRRIDAELTLDLQAFLHCKEQLSKESIHDKNQLRDLTIYWDARVQNAEVDVASIKDKLTALKQQRKIASAHLQQQLFERYSFLNNKGVYKNIYDIFKETPQQTPPAGAGECAAPKLLHYAFLHEMKPLAIAEFWWGASPKSEIRQHLSFYGACLGKCQPILAHMLDGVEMDENPLLTNPAEGKTIDIVYEDDVMVVINKPSEFLSVPGKSIEDSVYSRMKQRYPQASGPLIVHRLDMSTSGLMVIALSKDVHKNLQKQFISRSVKKRYVALLEGELTVQEGIIDLPLRVDLDDRPRQLVCYQYGKAAKTKWQVIHSNHQHTKVYFYPITGRTHQLRVHAAHSKGLNMPIVGDDLYGHKSERLHLHAESLTINHPVTNEVMNFQIDAEF</sequence>
<proteinExistence type="predicted"/>
<dbReference type="AlphaFoldDB" id="A0A0F9R080"/>
<evidence type="ECO:0000259" key="1">
    <source>
        <dbReference type="Pfam" id="PF00849"/>
    </source>
</evidence>
<dbReference type="PROSITE" id="PS01129">
    <property type="entry name" value="PSI_RLU"/>
    <property type="match status" value="1"/>
</dbReference>
<dbReference type="InterPro" id="IPR006224">
    <property type="entry name" value="PsdUridine_synth_RluA-like_CS"/>
</dbReference>
<dbReference type="GO" id="GO:0000455">
    <property type="term" value="P:enzyme-directed rRNA pseudouridine synthesis"/>
    <property type="evidence" value="ECO:0007669"/>
    <property type="project" value="TreeGrafter"/>
</dbReference>
<dbReference type="GO" id="GO:0003723">
    <property type="term" value="F:RNA binding"/>
    <property type="evidence" value="ECO:0007669"/>
    <property type="project" value="InterPro"/>
</dbReference>
<dbReference type="PANTHER" id="PTHR21600:SF89">
    <property type="entry name" value="RIBOSOMAL LARGE SUBUNIT PSEUDOURIDINE SYNTHASE A"/>
    <property type="match status" value="1"/>
</dbReference>
<dbReference type="Gene3D" id="3.30.2350.10">
    <property type="entry name" value="Pseudouridine synthase"/>
    <property type="match status" value="1"/>
</dbReference>
<dbReference type="InterPro" id="IPR050188">
    <property type="entry name" value="RluA_PseudoU_synthase"/>
</dbReference>